<dbReference type="AlphaFoldDB" id="A0A926IAL0"/>
<reference evidence="2" key="1">
    <citation type="submission" date="2020-08" db="EMBL/GenBank/DDBJ databases">
        <title>Genome public.</title>
        <authorList>
            <person name="Liu C."/>
            <person name="Sun Q."/>
        </authorList>
    </citation>
    <scope>NUCLEOTIDE SEQUENCE</scope>
    <source>
        <strain evidence="2">NSJ-54</strain>
    </source>
</reference>
<evidence type="ECO:0000313" key="3">
    <source>
        <dbReference type="Proteomes" id="UP000660861"/>
    </source>
</evidence>
<proteinExistence type="predicted"/>
<sequence length="56" mass="6506">MNQCHANECIKCTVQQCEYHCQNQDYCSLDCITVGTHEMNPTMDQCTDCKSFRPKQ</sequence>
<dbReference type="EMBL" id="JACRTC010000001">
    <property type="protein sequence ID" value="MBC8569313.1"/>
    <property type="molecule type" value="Genomic_DNA"/>
</dbReference>
<dbReference type="Pfam" id="PF07561">
    <property type="entry name" value="DUF1540"/>
    <property type="match status" value="1"/>
</dbReference>
<keyword evidence="3" id="KW-1185">Reference proteome</keyword>
<gene>
    <name evidence="2" type="ORF">H8709_00520</name>
</gene>
<feature type="domain" description="DUF1540" evidence="1">
    <location>
        <begin position="10"/>
        <end position="52"/>
    </location>
</feature>
<dbReference type="InterPro" id="IPR011437">
    <property type="entry name" value="DUF1540"/>
</dbReference>
<name>A0A926IAL0_9FIRM</name>
<comment type="caution">
    <text evidence="2">The sequence shown here is derived from an EMBL/GenBank/DDBJ whole genome shotgun (WGS) entry which is preliminary data.</text>
</comment>
<protein>
    <submittedName>
        <fullName evidence="2">DUF1540 domain-containing protein</fullName>
    </submittedName>
</protein>
<evidence type="ECO:0000313" key="2">
    <source>
        <dbReference type="EMBL" id="MBC8569313.1"/>
    </source>
</evidence>
<accession>A0A926IAL0</accession>
<dbReference type="RefSeq" id="WP_262396420.1">
    <property type="nucleotide sequence ID" value="NZ_JACRTC010000001.1"/>
</dbReference>
<evidence type="ECO:0000259" key="1">
    <source>
        <dbReference type="Pfam" id="PF07561"/>
    </source>
</evidence>
<organism evidence="2 3">
    <name type="scientific">Zongyangia hominis</name>
    <dbReference type="NCBI Taxonomy" id="2763677"/>
    <lineage>
        <taxon>Bacteria</taxon>
        <taxon>Bacillati</taxon>
        <taxon>Bacillota</taxon>
        <taxon>Clostridia</taxon>
        <taxon>Eubacteriales</taxon>
        <taxon>Oscillospiraceae</taxon>
        <taxon>Zongyangia</taxon>
    </lineage>
</organism>
<dbReference type="Proteomes" id="UP000660861">
    <property type="component" value="Unassembled WGS sequence"/>
</dbReference>